<organism evidence="2 3">
    <name type="scientific">Diabrotica balteata</name>
    <name type="common">Banded cucumber beetle</name>
    <dbReference type="NCBI Taxonomy" id="107213"/>
    <lineage>
        <taxon>Eukaryota</taxon>
        <taxon>Metazoa</taxon>
        <taxon>Ecdysozoa</taxon>
        <taxon>Arthropoda</taxon>
        <taxon>Hexapoda</taxon>
        <taxon>Insecta</taxon>
        <taxon>Pterygota</taxon>
        <taxon>Neoptera</taxon>
        <taxon>Endopterygota</taxon>
        <taxon>Coleoptera</taxon>
        <taxon>Polyphaga</taxon>
        <taxon>Cucujiformia</taxon>
        <taxon>Chrysomeloidea</taxon>
        <taxon>Chrysomelidae</taxon>
        <taxon>Galerucinae</taxon>
        <taxon>Diabroticina</taxon>
        <taxon>Diabroticites</taxon>
        <taxon>Diabrotica</taxon>
    </lineage>
</organism>
<keyword evidence="3" id="KW-1185">Reference proteome</keyword>
<dbReference type="Proteomes" id="UP001153709">
    <property type="component" value="Chromosome 2"/>
</dbReference>
<dbReference type="OrthoDB" id="6720385at2759"/>
<feature type="chain" id="PRO_5040376611" evidence="1">
    <location>
        <begin position="20"/>
        <end position="141"/>
    </location>
</feature>
<accession>A0A9N9SUW9</accession>
<evidence type="ECO:0000313" key="2">
    <source>
        <dbReference type="EMBL" id="CAG9829913.1"/>
    </source>
</evidence>
<dbReference type="EMBL" id="OU898277">
    <property type="protein sequence ID" value="CAG9829913.1"/>
    <property type="molecule type" value="Genomic_DNA"/>
</dbReference>
<dbReference type="InterPro" id="IPR036728">
    <property type="entry name" value="PBP_GOBP_sf"/>
</dbReference>
<proteinExistence type="predicted"/>
<keyword evidence="1" id="KW-0732">Signal</keyword>
<evidence type="ECO:0000256" key="1">
    <source>
        <dbReference type="SAM" id="SignalP"/>
    </source>
</evidence>
<dbReference type="AlphaFoldDB" id="A0A9N9SUW9"/>
<dbReference type="CDD" id="cd23992">
    <property type="entry name" value="PBP_GOBP"/>
    <property type="match status" value="1"/>
</dbReference>
<dbReference type="Pfam" id="PF01395">
    <property type="entry name" value="PBP_GOBP"/>
    <property type="match status" value="1"/>
</dbReference>
<dbReference type="GO" id="GO:0005549">
    <property type="term" value="F:odorant binding"/>
    <property type="evidence" value="ECO:0007669"/>
    <property type="project" value="InterPro"/>
</dbReference>
<reference evidence="2" key="1">
    <citation type="submission" date="2022-01" db="EMBL/GenBank/DDBJ databases">
        <authorList>
            <person name="King R."/>
        </authorList>
    </citation>
    <scope>NUCLEOTIDE SEQUENCE</scope>
</reference>
<dbReference type="InterPro" id="IPR006170">
    <property type="entry name" value="PBP/GOBP"/>
</dbReference>
<sequence>MRTLAIFCFGLLFAAVVSAINFEEEFPKHFAECNSNDATKVDYDAVAKAKRGEKFNPEQLSSYLNCMFTKFGIQDNNGDYNQQKVKELIKHVVSDQGNVDTIITNCATRPEGSSAKVAALNLLVCSRKYDKLRFPSIKGSY</sequence>
<dbReference type="SUPFAM" id="SSF47565">
    <property type="entry name" value="Insect pheromone/odorant-binding proteins"/>
    <property type="match status" value="1"/>
</dbReference>
<feature type="signal peptide" evidence="1">
    <location>
        <begin position="1"/>
        <end position="19"/>
    </location>
</feature>
<evidence type="ECO:0000313" key="3">
    <source>
        <dbReference type="Proteomes" id="UP001153709"/>
    </source>
</evidence>
<gene>
    <name evidence="2" type="ORF">DIABBA_LOCUS3668</name>
</gene>
<name>A0A9N9SUW9_DIABA</name>
<dbReference type="Gene3D" id="1.10.238.20">
    <property type="entry name" value="Pheromone/general odorant binding protein domain"/>
    <property type="match status" value="1"/>
</dbReference>
<protein>
    <submittedName>
        <fullName evidence="2">Uncharacterized protein</fullName>
    </submittedName>
</protein>